<sequence>MLFCFNSAISQTIAKNKRDEFKGYSIIKTDWEVLFKKGSSWTSNSTSLKYRFTKIDETIMLDIKMILLEGKVFSISKYNELIFLFDDDTTLTYKSLYDVVASEGGAATGLWGASLWGLMASYSSEHDIDLKELESKKVKKIRIYTDEGFVEKEIKSKHSDILKKCIKLIKEQE</sequence>
<evidence type="ECO:0000313" key="2">
    <source>
        <dbReference type="Proteomes" id="UP000184432"/>
    </source>
</evidence>
<dbReference type="Proteomes" id="UP000184432">
    <property type="component" value="Unassembled WGS sequence"/>
</dbReference>
<protein>
    <submittedName>
        <fullName evidence="1">Uncharacterized protein</fullName>
    </submittedName>
</protein>
<reference evidence="2" key="1">
    <citation type="submission" date="2016-11" db="EMBL/GenBank/DDBJ databases">
        <authorList>
            <person name="Varghese N."/>
            <person name="Submissions S."/>
        </authorList>
    </citation>
    <scope>NUCLEOTIDE SEQUENCE [LARGE SCALE GENOMIC DNA]</scope>
    <source>
        <strain evidence="2">DSM 22623</strain>
    </source>
</reference>
<evidence type="ECO:0000313" key="1">
    <source>
        <dbReference type="EMBL" id="SHJ10015.1"/>
    </source>
</evidence>
<proteinExistence type="predicted"/>
<dbReference type="AlphaFoldDB" id="A0A1M6GJ76"/>
<gene>
    <name evidence="1" type="ORF">SAMN04488508_105310</name>
</gene>
<organism evidence="1 2">
    <name type="scientific">Aquimarina spongiae</name>
    <dbReference type="NCBI Taxonomy" id="570521"/>
    <lineage>
        <taxon>Bacteria</taxon>
        <taxon>Pseudomonadati</taxon>
        <taxon>Bacteroidota</taxon>
        <taxon>Flavobacteriia</taxon>
        <taxon>Flavobacteriales</taxon>
        <taxon>Flavobacteriaceae</taxon>
        <taxon>Aquimarina</taxon>
    </lineage>
</organism>
<name>A0A1M6GJ76_9FLAO</name>
<accession>A0A1M6GJ76</accession>
<keyword evidence="2" id="KW-1185">Reference proteome</keyword>
<dbReference type="EMBL" id="FQYP01000005">
    <property type="protein sequence ID" value="SHJ10015.1"/>
    <property type="molecule type" value="Genomic_DNA"/>
</dbReference>
<dbReference type="STRING" id="570521.SAMN04488508_105310"/>